<evidence type="ECO:0008006" key="5">
    <source>
        <dbReference type="Google" id="ProtNLM"/>
    </source>
</evidence>
<keyword evidence="4" id="KW-1185">Reference proteome</keyword>
<feature type="region of interest" description="Disordered" evidence="1">
    <location>
        <begin position="599"/>
        <end position="682"/>
    </location>
</feature>
<name>A0A2T2YA05_9BACT</name>
<dbReference type="InterPro" id="IPR011009">
    <property type="entry name" value="Kinase-like_dom_sf"/>
</dbReference>
<evidence type="ECO:0000313" key="4">
    <source>
        <dbReference type="Proteomes" id="UP000240357"/>
    </source>
</evidence>
<organism evidence="3 4">
    <name type="scientific">Adhaeribacter arboris</name>
    <dbReference type="NCBI Taxonomy" id="2072846"/>
    <lineage>
        <taxon>Bacteria</taxon>
        <taxon>Pseudomonadati</taxon>
        <taxon>Bacteroidota</taxon>
        <taxon>Cytophagia</taxon>
        <taxon>Cytophagales</taxon>
        <taxon>Hymenobacteraceae</taxon>
        <taxon>Adhaeribacter</taxon>
    </lineage>
</organism>
<evidence type="ECO:0000256" key="2">
    <source>
        <dbReference type="SAM" id="Phobius"/>
    </source>
</evidence>
<keyword evidence="2" id="KW-0472">Membrane</keyword>
<evidence type="ECO:0000256" key="1">
    <source>
        <dbReference type="SAM" id="MobiDB-lite"/>
    </source>
</evidence>
<keyword evidence="2" id="KW-1133">Transmembrane helix</keyword>
<proteinExistence type="predicted"/>
<keyword evidence="2" id="KW-0812">Transmembrane</keyword>
<sequence>MVILSFRPKQEYSFKMKRTETLSSPVIMKVVIKEKEHEYQSDYPQGWLFASGDPFKFPVSIGRYTCFVKRFEKKSPADISGWSLMQQVKDKFEPDLPRIYDVVEAEENGRSIYYVFYEHLTGETLEAAVNRNADLNLRRLTDDLFKGLNALHNKHFWFMDFCEKNIFCESSGRFLFIDLDSVQPESQRPHNHMDGDKQYWALVFTFYKEQLGYKDLKPGDLSGPMLNYLQLIFLVLRLKISLTDKRYDYKSPVLYDNLPALLAETDPGFKDLFVRASEESQKEQQLLSGSEVKEFILRNIIQNDRVPYQPTVTEPVISSFEASATDIEPGQTFSLSWEVAHTTRLELHRNGRLHQEIQNTANSLDIREAYDGKPKKVVYQLVAMNSSGEKKSEPITVSIAEAIIPETSEVEITHSQPIIEPEEVILEETSTQNKAQTEINTRTNDTSTHVTNDPEPVIIPKIKPDPKKLRSIRIALLVLFLAIAAVLTVVAFSLFADKKIKVATLKASVKEGDAFIIPGKNFPVKPGVLLVFFNNFRSTVIAVTSDTLRVLVPEMNTTTDSIPARLALLVNKDTVFTAANITVRRNEPIAIAGTKTVSSTTKPDTIVPVLPKRDSIPDDAGRVAASQTLTATTGKPISGGKSKSGNSQKTNKTKPAKINPVKPDPKKLEPDPTYPTTPPDVDLNKLVTVSSNVIANQKRKGTKDLQITIQNSSPYDLDNVNVEVNYKKKNGKLLHKEILTFTKVRAHTSQTQTAPDDEQSKKVDFKIVAINSKQIQLY</sequence>
<dbReference type="Proteomes" id="UP000240357">
    <property type="component" value="Unassembled WGS sequence"/>
</dbReference>
<reference evidence="3 4" key="1">
    <citation type="submission" date="2018-03" db="EMBL/GenBank/DDBJ databases">
        <title>Adhaeribacter sp. HMF7605 Genome sequencing and assembly.</title>
        <authorList>
            <person name="Kang H."/>
            <person name="Kang J."/>
            <person name="Cha I."/>
            <person name="Kim H."/>
            <person name="Joh K."/>
        </authorList>
    </citation>
    <scope>NUCLEOTIDE SEQUENCE [LARGE SCALE GENOMIC DNA]</scope>
    <source>
        <strain evidence="3 4">HMF7605</strain>
    </source>
</reference>
<feature type="transmembrane region" description="Helical" evidence="2">
    <location>
        <begin position="474"/>
        <end position="496"/>
    </location>
</feature>
<dbReference type="EMBL" id="PYFT01000001">
    <property type="protein sequence ID" value="PSR52339.1"/>
    <property type="molecule type" value="Genomic_DNA"/>
</dbReference>
<dbReference type="SUPFAM" id="SSF56112">
    <property type="entry name" value="Protein kinase-like (PK-like)"/>
    <property type="match status" value="1"/>
</dbReference>
<protein>
    <recommendedName>
        <fullName evidence="5">Protein kinase domain-containing protein</fullName>
    </recommendedName>
</protein>
<dbReference type="AlphaFoldDB" id="A0A2T2YA05"/>
<dbReference type="Gene3D" id="1.10.510.10">
    <property type="entry name" value="Transferase(Phosphotransferase) domain 1"/>
    <property type="match status" value="1"/>
</dbReference>
<feature type="compositionally biased region" description="Basic and acidic residues" evidence="1">
    <location>
        <begin position="611"/>
        <end position="621"/>
    </location>
</feature>
<comment type="caution">
    <text evidence="3">The sequence shown here is derived from an EMBL/GenBank/DDBJ whole genome shotgun (WGS) entry which is preliminary data.</text>
</comment>
<gene>
    <name evidence="3" type="ORF">AHMF7605_01775</name>
</gene>
<evidence type="ECO:0000313" key="3">
    <source>
        <dbReference type="EMBL" id="PSR52339.1"/>
    </source>
</evidence>
<feature type="compositionally biased region" description="Low complexity" evidence="1">
    <location>
        <begin position="632"/>
        <end position="650"/>
    </location>
</feature>
<accession>A0A2T2YA05</accession>